<dbReference type="AlphaFoldDB" id="A0A3M7SFQ0"/>
<evidence type="ECO:0000256" key="1">
    <source>
        <dbReference type="SAM" id="MobiDB-lite"/>
    </source>
</evidence>
<dbReference type="EMBL" id="REGN01001444">
    <property type="protein sequence ID" value="RNA34621.1"/>
    <property type="molecule type" value="Genomic_DNA"/>
</dbReference>
<proteinExistence type="predicted"/>
<name>A0A3M7SFQ0_BRAPC</name>
<evidence type="ECO:0000313" key="3">
    <source>
        <dbReference type="Proteomes" id="UP000276133"/>
    </source>
</evidence>
<accession>A0A3M7SFQ0</accession>
<feature type="region of interest" description="Disordered" evidence="1">
    <location>
        <begin position="1"/>
        <end position="22"/>
    </location>
</feature>
<reference evidence="2 3" key="1">
    <citation type="journal article" date="2018" name="Sci. Rep.">
        <title>Genomic signatures of local adaptation to the degree of environmental predictability in rotifers.</title>
        <authorList>
            <person name="Franch-Gras L."/>
            <person name="Hahn C."/>
            <person name="Garcia-Roger E.M."/>
            <person name="Carmona M.J."/>
            <person name="Serra M."/>
            <person name="Gomez A."/>
        </authorList>
    </citation>
    <scope>NUCLEOTIDE SEQUENCE [LARGE SCALE GENOMIC DNA]</scope>
    <source>
        <strain evidence="2">HYR1</strain>
    </source>
</reference>
<organism evidence="2 3">
    <name type="scientific">Brachionus plicatilis</name>
    <name type="common">Marine rotifer</name>
    <name type="synonym">Brachionus muelleri</name>
    <dbReference type="NCBI Taxonomy" id="10195"/>
    <lineage>
        <taxon>Eukaryota</taxon>
        <taxon>Metazoa</taxon>
        <taxon>Spiralia</taxon>
        <taxon>Gnathifera</taxon>
        <taxon>Rotifera</taxon>
        <taxon>Eurotatoria</taxon>
        <taxon>Monogononta</taxon>
        <taxon>Pseudotrocha</taxon>
        <taxon>Ploima</taxon>
        <taxon>Brachionidae</taxon>
        <taxon>Brachionus</taxon>
    </lineage>
</organism>
<sequence length="90" mass="10473">MEIGLSHWMDLPPPLPDDDADYDDSLMDDNADDEFLKIVTLFKIRDVKKLLLYHDELRKVLVELNPGPERIFSHKGLVPIKGLKEEVFRI</sequence>
<keyword evidence="3" id="KW-1185">Reference proteome</keyword>
<evidence type="ECO:0000313" key="2">
    <source>
        <dbReference type="EMBL" id="RNA34621.1"/>
    </source>
</evidence>
<comment type="caution">
    <text evidence="2">The sequence shown here is derived from an EMBL/GenBank/DDBJ whole genome shotgun (WGS) entry which is preliminary data.</text>
</comment>
<gene>
    <name evidence="2" type="ORF">BpHYR1_028962</name>
</gene>
<dbReference type="Proteomes" id="UP000276133">
    <property type="component" value="Unassembled WGS sequence"/>
</dbReference>
<protein>
    <submittedName>
        <fullName evidence="2">Uncharacterized protein</fullName>
    </submittedName>
</protein>